<keyword evidence="2" id="KW-1185">Reference proteome</keyword>
<dbReference type="Proteomes" id="UP000031982">
    <property type="component" value="Unassembled WGS sequence"/>
</dbReference>
<gene>
    <name evidence="1" type="ORF">SD77_2083</name>
</gene>
<name>A0ABR5AY71_BACBA</name>
<comment type="caution">
    <text evidence="1">The sequence shown here is derived from an EMBL/GenBank/DDBJ whole genome shotgun (WGS) entry which is preliminary data.</text>
</comment>
<dbReference type="EMBL" id="JXLP01000002">
    <property type="protein sequence ID" value="KIL79629.1"/>
    <property type="molecule type" value="Genomic_DNA"/>
</dbReference>
<proteinExistence type="predicted"/>
<evidence type="ECO:0000313" key="1">
    <source>
        <dbReference type="EMBL" id="KIL79629.1"/>
    </source>
</evidence>
<evidence type="ECO:0000313" key="2">
    <source>
        <dbReference type="Proteomes" id="UP000031982"/>
    </source>
</evidence>
<reference evidence="1 2" key="1">
    <citation type="submission" date="2015-01" db="EMBL/GenBank/DDBJ databases">
        <title>Genome Assembly of Bacillus badius MTCC 1458.</title>
        <authorList>
            <person name="Verma A."/>
            <person name="Khatri I."/>
            <person name="Mual P."/>
            <person name="Subramanian S."/>
            <person name="Krishnamurthi S."/>
        </authorList>
    </citation>
    <scope>NUCLEOTIDE SEQUENCE [LARGE SCALE GENOMIC DNA]</scope>
    <source>
        <strain evidence="1 2">MTCC 1458</strain>
    </source>
</reference>
<protein>
    <recommendedName>
        <fullName evidence="3">Mobile element protein</fullName>
    </recommendedName>
</protein>
<organism evidence="1 2">
    <name type="scientific">Bacillus badius</name>
    <dbReference type="NCBI Taxonomy" id="1455"/>
    <lineage>
        <taxon>Bacteria</taxon>
        <taxon>Bacillati</taxon>
        <taxon>Bacillota</taxon>
        <taxon>Bacilli</taxon>
        <taxon>Bacillales</taxon>
        <taxon>Bacillaceae</taxon>
        <taxon>Pseudobacillus</taxon>
    </lineage>
</organism>
<evidence type="ECO:0008006" key="3">
    <source>
        <dbReference type="Google" id="ProtNLM"/>
    </source>
</evidence>
<accession>A0ABR5AY71</accession>
<sequence>MYKRLRPSINGERPVQQVSEIKTGREKEPPQKVVFHDPLGQLFLFYEND</sequence>